<dbReference type="EMBL" id="CAWUON010000085">
    <property type="protein sequence ID" value="CAK7272221.1"/>
    <property type="molecule type" value="Genomic_DNA"/>
</dbReference>
<evidence type="ECO:0000313" key="3">
    <source>
        <dbReference type="Proteomes" id="UP001642502"/>
    </source>
</evidence>
<feature type="compositionally biased region" description="Basic and acidic residues" evidence="1">
    <location>
        <begin position="40"/>
        <end position="54"/>
    </location>
</feature>
<comment type="caution">
    <text evidence="2">The sequence shown here is derived from an EMBL/GenBank/DDBJ whole genome shotgun (WGS) entry which is preliminary data.</text>
</comment>
<keyword evidence="3" id="KW-1185">Reference proteome</keyword>
<feature type="region of interest" description="Disordered" evidence="1">
    <location>
        <begin position="31"/>
        <end position="127"/>
    </location>
</feature>
<feature type="compositionally biased region" description="Basic and acidic residues" evidence="1">
    <location>
        <begin position="107"/>
        <end position="127"/>
    </location>
</feature>
<proteinExistence type="predicted"/>
<organism evidence="2 3">
    <name type="scientific">Sporothrix epigloea</name>
    <dbReference type="NCBI Taxonomy" id="1892477"/>
    <lineage>
        <taxon>Eukaryota</taxon>
        <taxon>Fungi</taxon>
        <taxon>Dikarya</taxon>
        <taxon>Ascomycota</taxon>
        <taxon>Pezizomycotina</taxon>
        <taxon>Sordariomycetes</taxon>
        <taxon>Sordariomycetidae</taxon>
        <taxon>Ophiostomatales</taxon>
        <taxon>Ophiostomataceae</taxon>
        <taxon>Sporothrix</taxon>
    </lineage>
</organism>
<evidence type="ECO:0000256" key="1">
    <source>
        <dbReference type="SAM" id="MobiDB-lite"/>
    </source>
</evidence>
<accession>A0ABP0DZ26</accession>
<reference evidence="2 3" key="1">
    <citation type="submission" date="2024-01" db="EMBL/GenBank/DDBJ databases">
        <authorList>
            <person name="Allen C."/>
            <person name="Tagirdzhanova G."/>
        </authorList>
    </citation>
    <scope>NUCLEOTIDE SEQUENCE [LARGE SCALE GENOMIC DNA]</scope>
    <source>
        <strain evidence="2 3">CBS 119000</strain>
    </source>
</reference>
<name>A0ABP0DZ26_9PEZI</name>
<evidence type="ECO:0000313" key="2">
    <source>
        <dbReference type="EMBL" id="CAK7272221.1"/>
    </source>
</evidence>
<sequence>MTTVLRTLWTETYELWDAVLGVVGGIFTRKTNHGHKTRHQHGEPRQIVQHDNHGHHGTFANERDHNHDHVSHPRASGEQPQQRRLSHSHPALPPSHEYYDEQNDLGHPYRDSRGDKREEEYFVHTRP</sequence>
<gene>
    <name evidence="2" type="ORF">SEPCBS119000_005011</name>
</gene>
<feature type="compositionally biased region" description="Basic and acidic residues" evidence="1">
    <location>
        <begin position="61"/>
        <end position="71"/>
    </location>
</feature>
<protein>
    <submittedName>
        <fullName evidence="2">Uncharacterized protein</fullName>
    </submittedName>
</protein>
<dbReference type="Proteomes" id="UP001642502">
    <property type="component" value="Unassembled WGS sequence"/>
</dbReference>